<dbReference type="SUPFAM" id="SSF54631">
    <property type="entry name" value="CBS-domain pair"/>
    <property type="match status" value="1"/>
</dbReference>
<proteinExistence type="predicted"/>
<gene>
    <name evidence="4" type="ordered locus">BSUIS_A1304</name>
</gene>
<reference evidence="4 5" key="1">
    <citation type="submission" date="2007-12" db="EMBL/GenBank/DDBJ databases">
        <title>Brucella suis ATCC 23445 whole genome shotgun sequencing project.</title>
        <authorList>
            <person name="Setubal J.C."/>
            <person name="Bowns C."/>
            <person name="Boyle S."/>
            <person name="Crasta O.R."/>
            <person name="Czar M.J."/>
            <person name="Dharmanolla C."/>
            <person name="Gillespie J.J."/>
            <person name="Kenyon R.W."/>
            <person name="Lu J."/>
            <person name="Mane S."/>
            <person name="Mohapatra S."/>
            <person name="Nagrani S."/>
            <person name="Purkayastha A."/>
            <person name="Rajasimha H.K."/>
            <person name="Shallom J.M."/>
            <person name="Shallom S."/>
            <person name="Shukla M."/>
            <person name="Snyder E.E."/>
            <person name="Sobral B.W."/>
            <person name="Wattam A.R."/>
            <person name="Will R."/>
            <person name="Williams K."/>
            <person name="Yoo H."/>
            <person name="Bruce D."/>
            <person name="Detter C."/>
            <person name="Munk C."/>
            <person name="Brettin T.S."/>
        </authorList>
    </citation>
    <scope>NUCLEOTIDE SEQUENCE [LARGE SCALE GENOMIC DNA]</scope>
    <source>
        <strain evidence="5">ATCC 23445 / NCTC 10510</strain>
    </source>
</reference>
<feature type="domain" description="CBS" evidence="3">
    <location>
        <begin position="90"/>
        <end position="145"/>
    </location>
</feature>
<dbReference type="KEGG" id="bmt:BSUIS_A1304"/>
<protein>
    <submittedName>
        <fullName evidence="4">CBS domain containing protein</fullName>
    </submittedName>
</protein>
<dbReference type="CDD" id="cd04623">
    <property type="entry name" value="CBS_pair_bac_euk"/>
    <property type="match status" value="1"/>
</dbReference>
<dbReference type="Proteomes" id="UP000008545">
    <property type="component" value="Chromosome I"/>
</dbReference>
<name>B0CH51_BRUSI</name>
<dbReference type="InterPro" id="IPR044725">
    <property type="entry name" value="CBSX3_CBS_dom"/>
</dbReference>
<dbReference type="AlphaFoldDB" id="B0CH51"/>
<evidence type="ECO:0000259" key="3">
    <source>
        <dbReference type="PROSITE" id="PS51371"/>
    </source>
</evidence>
<dbReference type="PROSITE" id="PS51371">
    <property type="entry name" value="CBS"/>
    <property type="match status" value="2"/>
</dbReference>
<dbReference type="PANTHER" id="PTHR43080:SF2">
    <property type="entry name" value="CBS DOMAIN-CONTAINING PROTEIN"/>
    <property type="match status" value="1"/>
</dbReference>
<evidence type="ECO:0000256" key="2">
    <source>
        <dbReference type="PROSITE-ProRule" id="PRU00703"/>
    </source>
</evidence>
<sequence>MPEAANAKPWRDFGMTVRSILETKGRDVVVIASADTLSQAVAMLNKHKIGALVVCDEAGHIEGILSERDVVRALAAQESQAMSKSVAEVMTSKVQVCHEHHTINQVMKIMTRSRFRHMPVEEGGKLVGIISIGDVVKRRIEDVEREAEDIRTYIATA</sequence>
<keyword evidence="1 2" id="KW-0129">CBS domain</keyword>
<dbReference type="Pfam" id="PF00571">
    <property type="entry name" value="CBS"/>
    <property type="match status" value="2"/>
</dbReference>
<dbReference type="HOGENOM" id="CLU_040681_3_2_5"/>
<dbReference type="InterPro" id="IPR046342">
    <property type="entry name" value="CBS_dom_sf"/>
</dbReference>
<dbReference type="PANTHER" id="PTHR43080">
    <property type="entry name" value="CBS DOMAIN-CONTAINING PROTEIN CBSX3, MITOCHONDRIAL"/>
    <property type="match status" value="1"/>
</dbReference>
<accession>B0CH51</accession>
<evidence type="ECO:0000313" key="5">
    <source>
        <dbReference type="Proteomes" id="UP000008545"/>
    </source>
</evidence>
<dbReference type="InterPro" id="IPR000644">
    <property type="entry name" value="CBS_dom"/>
</dbReference>
<dbReference type="InterPro" id="IPR051257">
    <property type="entry name" value="Diverse_CBS-Domain"/>
</dbReference>
<dbReference type="SMART" id="SM00116">
    <property type="entry name" value="CBS"/>
    <property type="match status" value="2"/>
</dbReference>
<feature type="domain" description="CBS" evidence="3">
    <location>
        <begin position="22"/>
        <end position="82"/>
    </location>
</feature>
<dbReference type="EMBL" id="CP000911">
    <property type="protein sequence ID" value="ABY38352.1"/>
    <property type="molecule type" value="Genomic_DNA"/>
</dbReference>
<evidence type="ECO:0000256" key="1">
    <source>
        <dbReference type="ARBA" id="ARBA00023122"/>
    </source>
</evidence>
<organism evidence="4 5">
    <name type="scientific">Brucella suis (strain ATCC 23445 / NCTC 10510)</name>
    <dbReference type="NCBI Taxonomy" id="470137"/>
    <lineage>
        <taxon>Bacteria</taxon>
        <taxon>Pseudomonadati</taxon>
        <taxon>Pseudomonadota</taxon>
        <taxon>Alphaproteobacteria</taxon>
        <taxon>Hyphomicrobiales</taxon>
        <taxon>Brucellaceae</taxon>
        <taxon>Brucella/Ochrobactrum group</taxon>
        <taxon>Brucella</taxon>
    </lineage>
</organism>
<evidence type="ECO:0000313" key="4">
    <source>
        <dbReference type="EMBL" id="ABY38352.1"/>
    </source>
</evidence>
<dbReference type="Gene3D" id="3.10.580.10">
    <property type="entry name" value="CBS-domain"/>
    <property type="match status" value="1"/>
</dbReference>